<dbReference type="AlphaFoldDB" id="A0AAV2CWP9"/>
<dbReference type="EMBL" id="OZ034814">
    <property type="protein sequence ID" value="CAL1360739.1"/>
    <property type="molecule type" value="Genomic_DNA"/>
</dbReference>
<sequence length="69" mass="7507">MSPSHLVGTLTWWGTDSYFFRGEVWAAGAESELVKTLSAAATLLPSKLASSSSPIYLTYTTSQPRVLRL</sequence>
<protein>
    <submittedName>
        <fullName evidence="1">Uncharacterized protein</fullName>
    </submittedName>
</protein>
<name>A0AAV2CWP9_9ROSI</name>
<evidence type="ECO:0000313" key="2">
    <source>
        <dbReference type="Proteomes" id="UP001497516"/>
    </source>
</evidence>
<dbReference type="Proteomes" id="UP001497516">
    <property type="component" value="Chromosome 10"/>
</dbReference>
<accession>A0AAV2CWP9</accession>
<proteinExistence type="predicted"/>
<organism evidence="1 2">
    <name type="scientific">Linum trigynum</name>
    <dbReference type="NCBI Taxonomy" id="586398"/>
    <lineage>
        <taxon>Eukaryota</taxon>
        <taxon>Viridiplantae</taxon>
        <taxon>Streptophyta</taxon>
        <taxon>Embryophyta</taxon>
        <taxon>Tracheophyta</taxon>
        <taxon>Spermatophyta</taxon>
        <taxon>Magnoliopsida</taxon>
        <taxon>eudicotyledons</taxon>
        <taxon>Gunneridae</taxon>
        <taxon>Pentapetalae</taxon>
        <taxon>rosids</taxon>
        <taxon>fabids</taxon>
        <taxon>Malpighiales</taxon>
        <taxon>Linaceae</taxon>
        <taxon>Linum</taxon>
    </lineage>
</organism>
<keyword evidence="2" id="KW-1185">Reference proteome</keyword>
<gene>
    <name evidence="1" type="ORF">LTRI10_LOCUS8155</name>
</gene>
<evidence type="ECO:0000313" key="1">
    <source>
        <dbReference type="EMBL" id="CAL1360739.1"/>
    </source>
</evidence>
<reference evidence="1 2" key="1">
    <citation type="submission" date="2024-04" db="EMBL/GenBank/DDBJ databases">
        <authorList>
            <person name="Fracassetti M."/>
        </authorList>
    </citation>
    <scope>NUCLEOTIDE SEQUENCE [LARGE SCALE GENOMIC DNA]</scope>
</reference>